<dbReference type="AlphaFoldDB" id="A0A510GBA6"/>
<dbReference type="KEGG" id="ras:RAS_12830"/>
<proteinExistence type="predicted"/>
<keyword evidence="2" id="KW-1185">Reference proteome</keyword>
<dbReference type="RefSeq" id="WP_232049209.1">
    <property type="nucleotide sequence ID" value="NZ_AP019563.1"/>
</dbReference>
<gene>
    <name evidence="1" type="ORF">RAS_12830</name>
</gene>
<reference evidence="1 2" key="1">
    <citation type="submission" date="2019-04" db="EMBL/GenBank/DDBJ databases">
        <title>Draft genome sequence of Rickettsia asiatica Maytaro1284.</title>
        <authorList>
            <person name="Thu M."/>
            <person name="Qiu Y."/>
            <person name="Nakao R."/>
        </authorList>
    </citation>
    <scope>NUCLEOTIDE SEQUENCE [LARGE SCALE GENOMIC DNA]</scope>
    <source>
        <strain evidence="1 2">Maytaro1284</strain>
    </source>
</reference>
<protein>
    <submittedName>
        <fullName evidence="1">Uncharacterized protein</fullName>
    </submittedName>
</protein>
<sequence length="144" mass="17538">MNTHKIIINDEEFTDVISKLNRILKNIDSELEKRNFKGFNSELSEKIHKFFNTKKYQYFIERENKLKASREIMKLQDILHILVKPTELLKEYGFDVKNFEDDHFWQIWEEQSNRLHKTPIILTKSLSNLDQNYLLKLPKYMKFL</sequence>
<name>A0A510GBA6_9RICK</name>
<dbReference type="EMBL" id="AP019563">
    <property type="protein sequence ID" value="BBJ32174.1"/>
    <property type="molecule type" value="Genomic_DNA"/>
</dbReference>
<accession>A0A510GBA6</accession>
<organism evidence="1 2">
    <name type="scientific">Rickettsia asiatica</name>
    <dbReference type="NCBI Taxonomy" id="238800"/>
    <lineage>
        <taxon>Bacteria</taxon>
        <taxon>Pseudomonadati</taxon>
        <taxon>Pseudomonadota</taxon>
        <taxon>Alphaproteobacteria</taxon>
        <taxon>Rickettsiales</taxon>
        <taxon>Rickettsiaceae</taxon>
        <taxon>Rickettsieae</taxon>
        <taxon>Rickettsia</taxon>
        <taxon>spotted fever group</taxon>
    </lineage>
</organism>
<dbReference type="Proteomes" id="UP000321183">
    <property type="component" value="Chromosome"/>
</dbReference>
<evidence type="ECO:0000313" key="1">
    <source>
        <dbReference type="EMBL" id="BBJ32174.1"/>
    </source>
</evidence>
<evidence type="ECO:0000313" key="2">
    <source>
        <dbReference type="Proteomes" id="UP000321183"/>
    </source>
</evidence>